<dbReference type="OrthoDB" id="9795329at2"/>
<dbReference type="InterPro" id="IPR004045">
    <property type="entry name" value="Glutathione_S-Trfase_N"/>
</dbReference>
<dbReference type="AlphaFoldDB" id="A0A2S0NHU2"/>
<dbReference type="RefSeq" id="WP_106751094.1">
    <property type="nucleotide sequence ID" value="NZ_CP027668.1"/>
</dbReference>
<sequence length="204" mass="22241">MKLFFSPASPFVRKVMVCAIERGIDGQIEKLGSAAHPINQDASIKAHNPTGKVPTLVTDDGTAIYDSRVICEFLDSIGGAPGLFPASGAERWKALVLQSAADEMLDAALLARYETVARPEALRWADWHKGQITKIHTTVKAYSDEWIGHLESRLDIGTVAAGVSLGYLDFRFPDIGWRDGNARLAAWYQGFAERPSMKATLPVG</sequence>
<dbReference type="PANTHER" id="PTHR43968:SF6">
    <property type="entry name" value="GLUTATHIONE S-TRANSFERASE OMEGA"/>
    <property type="match status" value="1"/>
</dbReference>
<dbReference type="InterPro" id="IPR036249">
    <property type="entry name" value="Thioredoxin-like_sf"/>
</dbReference>
<dbReference type="GO" id="GO:0016740">
    <property type="term" value="F:transferase activity"/>
    <property type="evidence" value="ECO:0007669"/>
    <property type="project" value="UniProtKB-KW"/>
</dbReference>
<feature type="domain" description="GST N-terminal" evidence="1">
    <location>
        <begin position="1"/>
        <end position="82"/>
    </location>
</feature>
<dbReference type="CDD" id="cd03049">
    <property type="entry name" value="GST_N_3"/>
    <property type="match status" value="1"/>
</dbReference>
<dbReference type="CDD" id="cd03205">
    <property type="entry name" value="GST_C_6"/>
    <property type="match status" value="1"/>
</dbReference>
<dbReference type="SUPFAM" id="SSF47616">
    <property type="entry name" value="GST C-terminal domain-like"/>
    <property type="match status" value="1"/>
</dbReference>
<dbReference type="InterPro" id="IPR050983">
    <property type="entry name" value="GST_Omega/HSP26"/>
</dbReference>
<dbReference type="EMBL" id="CP027668">
    <property type="protein sequence ID" value="AVO47724.1"/>
    <property type="molecule type" value="Genomic_DNA"/>
</dbReference>
<dbReference type="Pfam" id="PF13409">
    <property type="entry name" value="GST_N_2"/>
    <property type="match status" value="1"/>
</dbReference>
<dbReference type="InterPro" id="IPR036282">
    <property type="entry name" value="Glutathione-S-Trfase_C_sf"/>
</dbReference>
<proteinExistence type="predicted"/>
<name>A0A2S0NHU2_9HYPH</name>
<dbReference type="Proteomes" id="UP000237889">
    <property type="component" value="Chromosome"/>
</dbReference>
<organism evidence="2 3">
    <name type="scientific">Phreatobacter cathodiphilus</name>
    <dbReference type="NCBI Taxonomy" id="1868589"/>
    <lineage>
        <taxon>Bacteria</taxon>
        <taxon>Pseudomonadati</taxon>
        <taxon>Pseudomonadota</taxon>
        <taxon>Alphaproteobacteria</taxon>
        <taxon>Hyphomicrobiales</taxon>
        <taxon>Phreatobacteraceae</taxon>
        <taxon>Phreatobacter</taxon>
    </lineage>
</organism>
<evidence type="ECO:0000313" key="2">
    <source>
        <dbReference type="EMBL" id="AVO47724.1"/>
    </source>
</evidence>
<keyword evidence="3" id="KW-1185">Reference proteome</keyword>
<dbReference type="GO" id="GO:0005737">
    <property type="term" value="C:cytoplasm"/>
    <property type="evidence" value="ECO:0007669"/>
    <property type="project" value="TreeGrafter"/>
</dbReference>
<accession>A0A2S0NHU2</accession>
<dbReference type="SUPFAM" id="SSF52833">
    <property type="entry name" value="Thioredoxin-like"/>
    <property type="match status" value="1"/>
</dbReference>
<dbReference type="PROSITE" id="PS50404">
    <property type="entry name" value="GST_NTER"/>
    <property type="match status" value="1"/>
</dbReference>
<evidence type="ECO:0000313" key="3">
    <source>
        <dbReference type="Proteomes" id="UP000237889"/>
    </source>
</evidence>
<keyword evidence="2" id="KW-0808">Transferase</keyword>
<dbReference type="KEGG" id="phr:C6569_16255"/>
<dbReference type="Gene3D" id="3.40.30.10">
    <property type="entry name" value="Glutaredoxin"/>
    <property type="match status" value="1"/>
</dbReference>
<protein>
    <submittedName>
        <fullName evidence="2">Glutathione S-transferase</fullName>
    </submittedName>
</protein>
<gene>
    <name evidence="2" type="ORF">C6569_16255</name>
</gene>
<dbReference type="Pfam" id="PF13410">
    <property type="entry name" value="GST_C_2"/>
    <property type="match status" value="1"/>
</dbReference>
<dbReference type="PANTHER" id="PTHR43968">
    <property type="match status" value="1"/>
</dbReference>
<dbReference type="Gene3D" id="1.20.1050.10">
    <property type="match status" value="1"/>
</dbReference>
<reference evidence="2 3" key="1">
    <citation type="submission" date="2018-03" db="EMBL/GenBank/DDBJ databases">
        <title>Genome sequencing of Phreatobacter sp.</title>
        <authorList>
            <person name="Kim S.-J."/>
            <person name="Heo J."/>
            <person name="Kwon S.-W."/>
        </authorList>
    </citation>
    <scope>NUCLEOTIDE SEQUENCE [LARGE SCALE GENOMIC DNA]</scope>
    <source>
        <strain evidence="2 3">S-12</strain>
    </source>
</reference>
<evidence type="ECO:0000259" key="1">
    <source>
        <dbReference type="PROSITE" id="PS50404"/>
    </source>
</evidence>